<feature type="signal peptide" evidence="1">
    <location>
        <begin position="1"/>
        <end position="25"/>
    </location>
</feature>
<feature type="chain" id="PRO_5020737755" evidence="1">
    <location>
        <begin position="26"/>
        <end position="498"/>
    </location>
</feature>
<keyword evidence="1" id="KW-0732">Signal</keyword>
<name>A0A4Q0XCK9_9FLAO</name>
<proteinExistence type="predicted"/>
<comment type="caution">
    <text evidence="4">The sequence shown here is derived from an EMBL/GenBank/DDBJ whole genome shotgun (WGS) entry which is preliminary data.</text>
</comment>
<dbReference type="Pfam" id="PF20009">
    <property type="entry name" value="GEVED"/>
    <property type="match status" value="1"/>
</dbReference>
<keyword evidence="5" id="KW-1185">Reference proteome</keyword>
<sequence>MYFKTKPILLGIALIMLATYNKLQAQCYQNRVVTASFATGGSSPYIDDVLWLTWGSNSQADFPHGRHGQALAVGAKSYASIPLGLDQWLCIEAEITAISGGGIISYAPGNWSGDYLDDLYHIGGTGTDNKLVSGIRNEVDDNTITMSIVCKASIDGVPVRLAGLVVADAESLAQVNGREYIHTTADGDWTLVEVNKNLSSGPYTVRKEIVNVGSVATSRRTMKFLRGNDQGTMAVSFLKFNESAYNKAATNPDLSVTVDAIIKGGGLTAIALGLLPPDVDGGDAPESYGYPMHLIQRLNFSGDGIAPVPAGSSAATNINTLAYQPGGLIPNAELSHLGSTAPDTERVPLYSNDAMGDNNHGDAGTLEEDAWPEALKTYSYKVYVPNSLITATIPYSSRRDGYIAGWIDFDRSGTFDPSEKIEIFAPSTGGLPGSVVMEWTVPPSRVAYGTFIRLRLSETPNISPTETVNTGEVEDHKLNILIPAVTNPMIHSRGKFKN</sequence>
<evidence type="ECO:0000259" key="2">
    <source>
        <dbReference type="Pfam" id="PF18651"/>
    </source>
</evidence>
<accession>A0A4Q0XCK9</accession>
<dbReference type="OrthoDB" id="6278496at2"/>
<dbReference type="InterPro" id="IPR040683">
    <property type="entry name" value="CshA_NR2"/>
</dbReference>
<evidence type="ECO:0000259" key="3">
    <source>
        <dbReference type="Pfam" id="PF20009"/>
    </source>
</evidence>
<protein>
    <submittedName>
        <fullName evidence="4">Uncharacterized protein</fullName>
    </submittedName>
</protein>
<gene>
    <name evidence="4" type="ORF">ESZ48_18675</name>
</gene>
<evidence type="ECO:0000256" key="1">
    <source>
        <dbReference type="SAM" id="SignalP"/>
    </source>
</evidence>
<reference evidence="4 5" key="1">
    <citation type="submission" date="2019-01" db="EMBL/GenBank/DDBJ databases">
        <title>Genome sequence of the Antarctic species Gelidibacter gilvus ACAM 158(T).</title>
        <authorList>
            <person name="Bowman J.P."/>
        </authorList>
    </citation>
    <scope>NUCLEOTIDE SEQUENCE [LARGE SCALE GENOMIC DNA]</scope>
    <source>
        <strain evidence="4 5">IC158</strain>
    </source>
</reference>
<dbReference type="InterPro" id="IPR045474">
    <property type="entry name" value="GEVED"/>
</dbReference>
<dbReference type="RefSeq" id="WP_129019023.1">
    <property type="nucleotide sequence ID" value="NZ_SDDZ01000020.1"/>
</dbReference>
<dbReference type="AlphaFoldDB" id="A0A4Q0XCK9"/>
<dbReference type="Proteomes" id="UP000289792">
    <property type="component" value="Unassembled WGS sequence"/>
</dbReference>
<evidence type="ECO:0000313" key="4">
    <source>
        <dbReference type="EMBL" id="RXJ44306.1"/>
    </source>
</evidence>
<evidence type="ECO:0000313" key="5">
    <source>
        <dbReference type="Proteomes" id="UP000289792"/>
    </source>
</evidence>
<feature type="domain" description="GEVED" evidence="3">
    <location>
        <begin position="402"/>
        <end position="479"/>
    </location>
</feature>
<dbReference type="EMBL" id="SDDZ01000020">
    <property type="protein sequence ID" value="RXJ44306.1"/>
    <property type="molecule type" value="Genomic_DNA"/>
</dbReference>
<dbReference type="Pfam" id="PF18651">
    <property type="entry name" value="CshA_NR2"/>
    <property type="match status" value="1"/>
</dbReference>
<organism evidence="4 5">
    <name type="scientific">Gelidibacter gilvus</name>
    <dbReference type="NCBI Taxonomy" id="59602"/>
    <lineage>
        <taxon>Bacteria</taxon>
        <taxon>Pseudomonadati</taxon>
        <taxon>Bacteroidota</taxon>
        <taxon>Flavobacteriia</taxon>
        <taxon>Flavobacteriales</taxon>
        <taxon>Flavobacteriaceae</taxon>
        <taxon>Gelidibacter</taxon>
    </lineage>
</organism>
<feature type="domain" description="Surface adhesin CshA non-repetitive" evidence="2">
    <location>
        <begin position="48"/>
        <end position="274"/>
    </location>
</feature>